<dbReference type="RefSeq" id="WP_185692845.1">
    <property type="nucleotide sequence ID" value="NZ_JACHVA010000082.1"/>
</dbReference>
<evidence type="ECO:0000256" key="1">
    <source>
        <dbReference type="SAM" id="MobiDB-lite"/>
    </source>
</evidence>
<feature type="signal peptide" evidence="2">
    <location>
        <begin position="1"/>
        <end position="20"/>
    </location>
</feature>
<protein>
    <submittedName>
        <fullName evidence="4">Right-handed parallel beta-helix repeat-containing protein</fullName>
    </submittedName>
</protein>
<proteinExistence type="predicted"/>
<dbReference type="Pfam" id="PF05048">
    <property type="entry name" value="NosD"/>
    <property type="match status" value="1"/>
</dbReference>
<comment type="caution">
    <text evidence="4">The sequence shown here is derived from an EMBL/GenBank/DDBJ whole genome shotgun (WGS) entry which is preliminary data.</text>
</comment>
<organism evidence="4 5">
    <name type="scientific">Puniceicoccus vermicola</name>
    <dbReference type="NCBI Taxonomy" id="388746"/>
    <lineage>
        <taxon>Bacteria</taxon>
        <taxon>Pseudomonadati</taxon>
        <taxon>Verrucomicrobiota</taxon>
        <taxon>Opitutia</taxon>
        <taxon>Puniceicoccales</taxon>
        <taxon>Puniceicoccaceae</taxon>
        <taxon>Puniceicoccus</taxon>
    </lineage>
</organism>
<dbReference type="InterPro" id="IPR012334">
    <property type="entry name" value="Pectin_lyas_fold"/>
</dbReference>
<keyword evidence="5" id="KW-1185">Reference proteome</keyword>
<dbReference type="Proteomes" id="UP000525652">
    <property type="component" value="Unassembled WGS sequence"/>
</dbReference>
<keyword evidence="2" id="KW-0732">Signal</keyword>
<evidence type="ECO:0000259" key="3">
    <source>
        <dbReference type="Pfam" id="PF05048"/>
    </source>
</evidence>
<dbReference type="InterPro" id="IPR007742">
    <property type="entry name" value="NosD_dom"/>
</dbReference>
<evidence type="ECO:0000256" key="2">
    <source>
        <dbReference type="SAM" id="SignalP"/>
    </source>
</evidence>
<dbReference type="SUPFAM" id="SSF51126">
    <property type="entry name" value="Pectin lyase-like"/>
    <property type="match status" value="1"/>
</dbReference>
<dbReference type="SMART" id="SM00710">
    <property type="entry name" value="PbH1"/>
    <property type="match status" value="5"/>
</dbReference>
<dbReference type="Gene3D" id="2.160.20.10">
    <property type="entry name" value="Single-stranded right-handed beta-helix, Pectin lyase-like"/>
    <property type="match status" value="2"/>
</dbReference>
<sequence>MRGFAGINILSFAIFLSAAAVSGEARELWVGQENVEHSSYSTIQEALNEAESGDLIRVAPGVYHERIVFRNGGAYGEPIILQGEPGAILDGSTPVEFEWEALPEVGEGVYGTPLGFFPFTVTAEGKTVTTLNEKRVQPDAKKHHFFDPIIWTEAFRDGVGPSGWDGVKALAMYRHAEKQLVVRFRGEKNPGKMAITASPQEPIILIAGVDRCVVRGLVLRNGYVGVEMDDTLGSVVEDCVIQAIDYGVMIKNGADRCTVRSNEISLDPYAGADPYGEGSWDNWLAMKVGGYYDRRAVTILETLGGHRIHDNWIHDHWDGISDVGNPPWDKREDPPIDNPNLRIHHNYFSVMADDAMETMGASVNGRWHDNVVERSRCGFRIKAPQMGPLYLYGNIFFDNKEDYRNWGQGTQLFPEAEVWVYHNTSTSDAAVTMNYSKDLPVTTPNYHYYNNLFWCKEAVMKHPALPEPDWRGNFNVYVRASLEHPRPWDPPGIPRFAEKFLREWQEGKELVQSNGIDLDGTWVADGFPGFRDAENRDVSLTENSVARGRGIPRSDLRDEPLPGFPATDGKRPDAGALQYGVSMPVVPRSADKANQPQAGLWPPKRQAHVAQQTE</sequence>
<feature type="chain" id="PRO_5030878091" evidence="2">
    <location>
        <begin position="21"/>
        <end position="614"/>
    </location>
</feature>
<dbReference type="InterPro" id="IPR006626">
    <property type="entry name" value="PbH1"/>
</dbReference>
<feature type="domain" description="Periplasmic copper-binding protein NosD beta helix" evidence="3">
    <location>
        <begin position="206"/>
        <end position="348"/>
    </location>
</feature>
<name>A0A7X1AYC4_9BACT</name>
<feature type="region of interest" description="Disordered" evidence="1">
    <location>
        <begin position="549"/>
        <end position="614"/>
    </location>
</feature>
<evidence type="ECO:0000313" key="5">
    <source>
        <dbReference type="Proteomes" id="UP000525652"/>
    </source>
</evidence>
<dbReference type="InterPro" id="IPR011050">
    <property type="entry name" value="Pectin_lyase_fold/virulence"/>
</dbReference>
<dbReference type="AlphaFoldDB" id="A0A7X1AYC4"/>
<reference evidence="4 5" key="1">
    <citation type="submission" date="2020-07" db="EMBL/GenBank/DDBJ databases">
        <authorList>
            <person name="Feng X."/>
        </authorList>
    </citation>
    <scope>NUCLEOTIDE SEQUENCE [LARGE SCALE GENOMIC DNA]</scope>
    <source>
        <strain evidence="4 5">JCM14086</strain>
    </source>
</reference>
<evidence type="ECO:0000313" key="4">
    <source>
        <dbReference type="EMBL" id="MBC2602147.1"/>
    </source>
</evidence>
<accession>A0A7X1AYC4</accession>
<dbReference type="EMBL" id="JACHVA010000082">
    <property type="protein sequence ID" value="MBC2602147.1"/>
    <property type="molecule type" value="Genomic_DNA"/>
</dbReference>
<gene>
    <name evidence="4" type="ORF">H5P30_10195</name>
</gene>